<keyword evidence="2" id="KW-0677">Repeat</keyword>
<dbReference type="GO" id="GO:0005737">
    <property type="term" value="C:cytoplasm"/>
    <property type="evidence" value="ECO:0007669"/>
    <property type="project" value="TreeGrafter"/>
</dbReference>
<comment type="caution">
    <text evidence="5">The sequence shown here is derived from an EMBL/GenBank/DDBJ whole genome shotgun (WGS) entry which is preliminary data.</text>
</comment>
<proteinExistence type="predicted"/>
<dbReference type="Pfam" id="PF13855">
    <property type="entry name" value="LRR_8"/>
    <property type="match status" value="1"/>
</dbReference>
<dbReference type="PANTHER" id="PTHR48051">
    <property type="match status" value="1"/>
</dbReference>
<evidence type="ECO:0000256" key="1">
    <source>
        <dbReference type="ARBA" id="ARBA00022614"/>
    </source>
</evidence>
<keyword evidence="1" id="KW-0433">Leucine-rich repeat</keyword>
<dbReference type="SMART" id="SM00364">
    <property type="entry name" value="LRR_BAC"/>
    <property type="match status" value="10"/>
</dbReference>
<evidence type="ECO:0000256" key="3">
    <source>
        <dbReference type="SAM" id="MobiDB-lite"/>
    </source>
</evidence>
<dbReference type="SMART" id="SM00369">
    <property type="entry name" value="LRR_TYP"/>
    <property type="match status" value="13"/>
</dbReference>
<accession>A0A553NT28</accession>
<dbReference type="PRINTS" id="PR00019">
    <property type="entry name" value="LEURICHRPT"/>
</dbReference>
<evidence type="ECO:0000313" key="6">
    <source>
        <dbReference type="Proteomes" id="UP000318571"/>
    </source>
</evidence>
<dbReference type="SUPFAM" id="SSF52058">
    <property type="entry name" value="L domain-like"/>
    <property type="match status" value="2"/>
</dbReference>
<dbReference type="InterPro" id="IPR055414">
    <property type="entry name" value="LRR_R13L4/SHOC2-like"/>
</dbReference>
<keyword evidence="6" id="KW-1185">Reference proteome</keyword>
<dbReference type="Pfam" id="PF23598">
    <property type="entry name" value="LRR_14"/>
    <property type="match status" value="2"/>
</dbReference>
<feature type="compositionally biased region" description="Polar residues" evidence="3">
    <location>
        <begin position="46"/>
        <end position="68"/>
    </location>
</feature>
<feature type="region of interest" description="Disordered" evidence="3">
    <location>
        <begin position="1"/>
        <end position="72"/>
    </location>
</feature>
<dbReference type="SMART" id="SM00365">
    <property type="entry name" value="LRR_SD22"/>
    <property type="match status" value="7"/>
</dbReference>
<evidence type="ECO:0000259" key="4">
    <source>
        <dbReference type="Pfam" id="PF23598"/>
    </source>
</evidence>
<name>A0A553NT28_TIGCA</name>
<dbReference type="FunFam" id="3.80.10.10:FF:000193">
    <property type="entry name" value="Leucine-rich repeat-containing protein 40"/>
    <property type="match status" value="1"/>
</dbReference>
<dbReference type="InterPro" id="IPR001611">
    <property type="entry name" value="Leu-rich_rpt"/>
</dbReference>
<dbReference type="PANTHER" id="PTHR48051:SF1">
    <property type="entry name" value="RAS SUPPRESSOR PROTEIN 1"/>
    <property type="match status" value="1"/>
</dbReference>
<protein>
    <recommendedName>
        <fullName evidence="4">Disease resistance R13L4/SHOC-2-like LRR domain-containing protein</fullName>
    </recommendedName>
</protein>
<dbReference type="Gene3D" id="3.80.10.10">
    <property type="entry name" value="Ribonuclease Inhibitor"/>
    <property type="match status" value="5"/>
</dbReference>
<gene>
    <name evidence="5" type="ORF">TCAL_03065</name>
</gene>
<dbReference type="InterPro" id="IPR050216">
    <property type="entry name" value="LRR_domain-containing"/>
</dbReference>
<dbReference type="OMA" id="CMLHKLT"/>
<dbReference type="FunFam" id="3.80.10.10:FF:000116">
    <property type="entry name" value="Leucine-rich repeat-containing protein 40"/>
    <property type="match status" value="1"/>
</dbReference>
<evidence type="ECO:0000256" key="2">
    <source>
        <dbReference type="ARBA" id="ARBA00022737"/>
    </source>
</evidence>
<dbReference type="Pfam" id="PF13516">
    <property type="entry name" value="LRR_6"/>
    <property type="match status" value="1"/>
</dbReference>
<dbReference type="PROSITE" id="PS51450">
    <property type="entry name" value="LRR"/>
    <property type="match status" value="6"/>
</dbReference>
<dbReference type="InterPro" id="IPR032675">
    <property type="entry name" value="LRR_dom_sf"/>
</dbReference>
<feature type="domain" description="Disease resistance R13L4/SHOC-2-like LRR" evidence="4">
    <location>
        <begin position="541"/>
        <end position="642"/>
    </location>
</feature>
<feature type="domain" description="Disease resistance R13L4/SHOC-2-like LRR" evidence="4">
    <location>
        <begin position="315"/>
        <end position="409"/>
    </location>
</feature>
<sequence length="671" mass="73986">MDRAPISSKPGPAQAGAGSGSLAMNQKFRGPKTRLKPSAAFMAAARQNQSDTDSLALTHAQPSGSTVAHPSLSGPSVGAVFQSPTPSTLHPQMMKQARASGQLNLSGRGLVTVPEQVWHLQAPLPEESAQAKKGFSLDQVEPWWEQVSLTKLILASNQLTLLPANLGDLSTLTVLDLHDNMLKELPNEIGLLTCLSKLNVSHNRLSGLPPDFYRLASLRDLNLSKNELRQLSDEISQLNMLQKLDVSYNDMAQLPSAIGYLTKITHFNLSDNRIQDLPLELSFLRNLVSLDANRNQLATLGDAVSDLTKLELLYVSHNKIQSFPNLKNCSHLKELHMGFNSVASISTEDLECVPNIHLIDLRDNKLKEVPKEIVNLQSLERLDVSNNDLNNLPFTLGTLPNLKLLLVEGNPIKSIRRDIIQRGTLGLLKYLRSRLTEEELSTLRDKGNVSPVPLCGSAPVPDKYAMKSSHVLNMTKKEISSLPDEAVANAKDAHVTGVDLSKNFFKEIPSNLKDLLPSVYEFNMSGNKLELCPAWLGTLGTHLQYLNLGNNRLSDLPPELAQCQQLRELTVPYNKLTQIPSCVYALSKLETLIMEGNQISEIIIDELAKLSRLAILDLQNNNVSHVPPELGLMTQLRSLQLEGNAFRVPRAQVLVQGTEAILSYLRDRIPK</sequence>
<feature type="compositionally biased region" description="Low complexity" evidence="3">
    <location>
        <begin position="7"/>
        <end position="23"/>
    </location>
</feature>
<dbReference type="STRING" id="6832.A0A553NT28"/>
<organism evidence="5 6">
    <name type="scientific">Tigriopus californicus</name>
    <name type="common">Marine copepod</name>
    <dbReference type="NCBI Taxonomy" id="6832"/>
    <lineage>
        <taxon>Eukaryota</taxon>
        <taxon>Metazoa</taxon>
        <taxon>Ecdysozoa</taxon>
        <taxon>Arthropoda</taxon>
        <taxon>Crustacea</taxon>
        <taxon>Multicrustacea</taxon>
        <taxon>Hexanauplia</taxon>
        <taxon>Copepoda</taxon>
        <taxon>Harpacticoida</taxon>
        <taxon>Harpacticidae</taxon>
        <taxon>Tigriopus</taxon>
    </lineage>
</organism>
<dbReference type="AlphaFoldDB" id="A0A553NT28"/>
<dbReference type="InterPro" id="IPR003591">
    <property type="entry name" value="Leu-rich_rpt_typical-subtyp"/>
</dbReference>
<reference evidence="5 6" key="1">
    <citation type="journal article" date="2018" name="Nat. Ecol. Evol.">
        <title>Genomic signatures of mitonuclear coevolution across populations of Tigriopus californicus.</title>
        <authorList>
            <person name="Barreto F.S."/>
            <person name="Watson E.T."/>
            <person name="Lima T.G."/>
            <person name="Willett C.S."/>
            <person name="Edmands S."/>
            <person name="Li W."/>
            <person name="Burton R.S."/>
        </authorList>
    </citation>
    <scope>NUCLEOTIDE SEQUENCE [LARGE SCALE GENOMIC DNA]</scope>
    <source>
        <strain evidence="5 6">San Diego</strain>
    </source>
</reference>
<dbReference type="EMBL" id="VCGU01000010">
    <property type="protein sequence ID" value="TRY68578.1"/>
    <property type="molecule type" value="Genomic_DNA"/>
</dbReference>
<evidence type="ECO:0000313" key="5">
    <source>
        <dbReference type="EMBL" id="TRY68578.1"/>
    </source>
</evidence>
<dbReference type="Proteomes" id="UP000318571">
    <property type="component" value="Chromosome 1"/>
</dbReference>